<reference evidence="2" key="3">
    <citation type="submission" date="2025-09" db="UniProtKB">
        <authorList>
            <consortium name="Ensembl"/>
        </authorList>
    </citation>
    <scope>IDENTIFICATION</scope>
</reference>
<dbReference type="Proteomes" id="UP000694563">
    <property type="component" value="Chromosome 12"/>
</dbReference>
<keyword evidence="1" id="KW-1133">Transmembrane helix</keyword>
<protein>
    <submittedName>
        <fullName evidence="2">Uncharacterized protein</fullName>
    </submittedName>
</protein>
<organism evidence="2 3">
    <name type="scientific">Catharus ustulatus</name>
    <name type="common">Russet-backed thrush</name>
    <name type="synonym">Hylocichla ustulatus</name>
    <dbReference type="NCBI Taxonomy" id="91951"/>
    <lineage>
        <taxon>Eukaryota</taxon>
        <taxon>Metazoa</taxon>
        <taxon>Chordata</taxon>
        <taxon>Craniata</taxon>
        <taxon>Vertebrata</taxon>
        <taxon>Euteleostomi</taxon>
        <taxon>Archelosauria</taxon>
        <taxon>Archosauria</taxon>
        <taxon>Dinosauria</taxon>
        <taxon>Saurischia</taxon>
        <taxon>Theropoda</taxon>
        <taxon>Coelurosauria</taxon>
        <taxon>Aves</taxon>
        <taxon>Neognathae</taxon>
        <taxon>Neoaves</taxon>
        <taxon>Telluraves</taxon>
        <taxon>Australaves</taxon>
        <taxon>Passeriformes</taxon>
        <taxon>Turdidae</taxon>
        <taxon>Catharus</taxon>
    </lineage>
</organism>
<reference evidence="2" key="2">
    <citation type="submission" date="2025-08" db="UniProtKB">
        <authorList>
            <consortium name="Ensembl"/>
        </authorList>
    </citation>
    <scope>IDENTIFICATION</scope>
</reference>
<keyword evidence="1" id="KW-0812">Transmembrane</keyword>
<dbReference type="PANTHER" id="PTHR14256:SF3">
    <property type="entry name" value="NORMAL MUCOSA OF ESOPHAGUS-SPECIFIC GENE 1 PROTEIN"/>
    <property type="match status" value="1"/>
</dbReference>
<dbReference type="InterPro" id="IPR010530">
    <property type="entry name" value="B12D"/>
</dbReference>
<reference evidence="2" key="1">
    <citation type="submission" date="2020-10" db="EMBL/GenBank/DDBJ databases">
        <title>Catharus ustulatus (Swainson's thrush) genome, bCatUst1, primary haplotype v2.</title>
        <authorList>
            <person name="Delmore K."/>
            <person name="Vafadar M."/>
            <person name="Formenti G."/>
            <person name="Chow W."/>
            <person name="Pelan S."/>
            <person name="Howe K."/>
            <person name="Rhie A."/>
            <person name="Mountcastle J."/>
            <person name="Haase B."/>
            <person name="Fedrigo O."/>
            <person name="Jarvis E.D."/>
        </authorList>
    </citation>
    <scope>NUCLEOTIDE SEQUENCE [LARGE SCALE GENOMIC DNA]</scope>
</reference>
<evidence type="ECO:0000313" key="3">
    <source>
        <dbReference type="Proteomes" id="UP000694563"/>
    </source>
</evidence>
<dbReference type="Pfam" id="PF06522">
    <property type="entry name" value="B12D"/>
    <property type="match status" value="1"/>
</dbReference>
<sequence>ASGTRLKRKKNAFLYFILQLIPLFSIISLAATGAVSFCIYSLFRKSDVIIHKIGSSEPWERVDPTKPQKVIYTYNICINSINFLHNESLLLMCKN</sequence>
<accession>A0A8C3VBV5</accession>
<name>A0A8C3VBV5_CATUS</name>
<dbReference type="PANTHER" id="PTHR14256">
    <property type="entry name" value="NADH-UBIQUINONE OXIDOREDUCTASE MLRQ SUBUNIT"/>
    <property type="match status" value="1"/>
</dbReference>
<dbReference type="AlphaFoldDB" id="A0A8C3VBV5"/>
<feature type="transmembrane region" description="Helical" evidence="1">
    <location>
        <begin position="12"/>
        <end position="43"/>
    </location>
</feature>
<keyword evidence="3" id="KW-1185">Reference proteome</keyword>
<keyword evidence="1" id="KW-0472">Membrane</keyword>
<evidence type="ECO:0000313" key="2">
    <source>
        <dbReference type="Ensembl" id="ENSCUSP00005028843.1"/>
    </source>
</evidence>
<proteinExistence type="predicted"/>
<evidence type="ECO:0000256" key="1">
    <source>
        <dbReference type="SAM" id="Phobius"/>
    </source>
</evidence>
<dbReference type="Ensembl" id="ENSCUST00005029837.1">
    <property type="protein sequence ID" value="ENSCUSP00005028843.1"/>
    <property type="gene ID" value="ENSCUSG00005017557.1"/>
</dbReference>